<keyword evidence="2" id="KW-1185">Reference proteome</keyword>
<gene>
    <name evidence="1" type="ORF">IRJ41_008525</name>
</gene>
<sequence length="93" mass="10605">MRGERRDGREERRQRGGLRPVAEMLWGRSRKVMITVKEVKKSWSQTKEGTAEKLRSVDVVRGEAQQNLVTAPVQSGHPNKVGSAYDLLQKMED</sequence>
<accession>A0A9W7WSQ0</accession>
<name>A0A9W7WSQ0_TRIRA</name>
<evidence type="ECO:0000313" key="1">
    <source>
        <dbReference type="EMBL" id="KAI7807682.1"/>
    </source>
</evidence>
<protein>
    <submittedName>
        <fullName evidence="1">Uncharacterized protein</fullName>
    </submittedName>
</protein>
<dbReference type="AlphaFoldDB" id="A0A9W7WSQ0"/>
<evidence type="ECO:0000313" key="2">
    <source>
        <dbReference type="Proteomes" id="UP001059041"/>
    </source>
</evidence>
<proteinExistence type="predicted"/>
<comment type="caution">
    <text evidence="1">The sequence shown here is derived from an EMBL/GenBank/DDBJ whole genome shotgun (WGS) entry which is preliminary data.</text>
</comment>
<dbReference type="Proteomes" id="UP001059041">
    <property type="component" value="Linkage Group LG7"/>
</dbReference>
<dbReference type="EMBL" id="JAFHDT010000007">
    <property type="protein sequence ID" value="KAI7807682.1"/>
    <property type="molecule type" value="Genomic_DNA"/>
</dbReference>
<reference evidence="1" key="1">
    <citation type="submission" date="2021-02" db="EMBL/GenBank/DDBJ databases">
        <title>Comparative genomics reveals that relaxation of natural selection precedes convergent phenotypic evolution of cavefish.</title>
        <authorList>
            <person name="Peng Z."/>
        </authorList>
    </citation>
    <scope>NUCLEOTIDE SEQUENCE</scope>
    <source>
        <tissue evidence="1">Muscle</tissue>
    </source>
</reference>
<organism evidence="1 2">
    <name type="scientific">Triplophysa rosa</name>
    <name type="common">Cave loach</name>
    <dbReference type="NCBI Taxonomy" id="992332"/>
    <lineage>
        <taxon>Eukaryota</taxon>
        <taxon>Metazoa</taxon>
        <taxon>Chordata</taxon>
        <taxon>Craniata</taxon>
        <taxon>Vertebrata</taxon>
        <taxon>Euteleostomi</taxon>
        <taxon>Actinopterygii</taxon>
        <taxon>Neopterygii</taxon>
        <taxon>Teleostei</taxon>
        <taxon>Ostariophysi</taxon>
        <taxon>Cypriniformes</taxon>
        <taxon>Nemacheilidae</taxon>
        <taxon>Triplophysa</taxon>
    </lineage>
</organism>